<dbReference type="PANTHER" id="PTHR46825">
    <property type="entry name" value="D-ALANYL-D-ALANINE-CARBOXYPEPTIDASE/ENDOPEPTIDASE AMPH"/>
    <property type="match status" value="1"/>
</dbReference>
<dbReference type="Proteomes" id="UP000011919">
    <property type="component" value="Unassembled WGS sequence"/>
</dbReference>
<evidence type="ECO:0000256" key="1">
    <source>
        <dbReference type="SAM" id="Phobius"/>
    </source>
</evidence>
<feature type="transmembrane region" description="Helical" evidence="1">
    <location>
        <begin position="490"/>
        <end position="511"/>
    </location>
</feature>
<dbReference type="InterPro" id="IPR050491">
    <property type="entry name" value="AmpC-like"/>
</dbReference>
<dbReference type="PATRIC" id="fig|1235279.3.peg.2727"/>
<evidence type="ECO:0000313" key="4">
    <source>
        <dbReference type="Proteomes" id="UP000011919"/>
    </source>
</evidence>
<protein>
    <submittedName>
        <fullName evidence="3">Penicillin-binding protein E</fullName>
    </submittedName>
</protein>
<feature type="transmembrane region" description="Helical" evidence="1">
    <location>
        <begin position="523"/>
        <end position="545"/>
    </location>
</feature>
<dbReference type="PANTHER" id="PTHR46825:SF9">
    <property type="entry name" value="BETA-LACTAMASE-RELATED DOMAIN-CONTAINING PROTEIN"/>
    <property type="match status" value="1"/>
</dbReference>
<dbReference type="Gene3D" id="3.40.710.10">
    <property type="entry name" value="DD-peptidase/beta-lactamase superfamily"/>
    <property type="match status" value="1"/>
</dbReference>
<gene>
    <name evidence="3" type="primary">pbpE_3</name>
    <name evidence="3" type="ORF">C772_02725</name>
</gene>
<dbReference type="eggNOG" id="COG1680">
    <property type="taxonomic scope" value="Bacteria"/>
</dbReference>
<accession>M7P4C1</accession>
<feature type="domain" description="Beta-lactamase-related" evidence="2">
    <location>
        <begin position="29"/>
        <end position="338"/>
    </location>
</feature>
<dbReference type="InterPro" id="IPR001466">
    <property type="entry name" value="Beta-lactam-related"/>
</dbReference>
<feature type="transmembrane region" description="Helical" evidence="1">
    <location>
        <begin position="557"/>
        <end position="577"/>
    </location>
</feature>
<reference evidence="3 4" key="1">
    <citation type="journal article" date="2013" name="Genome Announc.">
        <title>Draft Genome Sequence of Bhargavaea cecembensis Strain DSE10T, Isolated from a Deep-Sea Sediment Sample Collected at a Depth of 5,904 m from the Chagos-Laccadive Ridge System in the Indian Ocean.</title>
        <authorList>
            <person name="Shivaji S."/>
            <person name="Ara S."/>
            <person name="Begum Z."/>
            <person name="Ruth M."/>
            <person name="Singh A."/>
            <person name="Kumar Pinnaka A."/>
        </authorList>
    </citation>
    <scope>NUCLEOTIDE SEQUENCE [LARGE SCALE GENOMIC DNA]</scope>
    <source>
        <strain evidence="3 4">DSE10</strain>
    </source>
</reference>
<organism evidence="3 4">
    <name type="scientific">Bhargavaea cecembensis DSE10</name>
    <dbReference type="NCBI Taxonomy" id="1235279"/>
    <lineage>
        <taxon>Bacteria</taxon>
        <taxon>Bacillati</taxon>
        <taxon>Bacillota</taxon>
        <taxon>Bacilli</taxon>
        <taxon>Bacillales</taxon>
        <taxon>Caryophanaceae</taxon>
        <taxon>Bhargavaea</taxon>
    </lineage>
</organism>
<keyword evidence="1" id="KW-0472">Membrane</keyword>
<dbReference type="Pfam" id="PF00144">
    <property type="entry name" value="Beta-lactamase"/>
    <property type="match status" value="1"/>
</dbReference>
<evidence type="ECO:0000259" key="2">
    <source>
        <dbReference type="Pfam" id="PF00144"/>
    </source>
</evidence>
<dbReference type="SUPFAM" id="SSF56601">
    <property type="entry name" value="beta-lactamase/transpeptidase-like"/>
    <property type="match status" value="1"/>
</dbReference>
<comment type="caution">
    <text evidence="3">The sequence shown here is derived from an EMBL/GenBank/DDBJ whole genome shotgun (WGS) entry which is preliminary data.</text>
</comment>
<feature type="transmembrane region" description="Helical" evidence="1">
    <location>
        <begin position="461"/>
        <end position="483"/>
    </location>
</feature>
<dbReference type="InterPro" id="IPR012338">
    <property type="entry name" value="Beta-lactam/transpept-like"/>
</dbReference>
<dbReference type="STRING" id="1235279.C772_02725"/>
<sequence length="581" mass="65281">MFFTLNLRPVLAASEQKELERTLSDYLKEHRETAVGVAVIVVNEDKLSYLMDGYADIERQIPVEEETVFEWGSVSKILIWISILQLEEAGLLDLNEDIATYLPQDFPLYDRTITLQHLMNHTAGFDDSYTDLVILNPAGKTSLRDALEAADVRQVYTPGQVVAYSNYGAGLAAYVVEELSGMDFREYVQMHIFAPLQMTRTTIDAEQDDHHWVKEQRKKVQGYTGDLELIEPNNYVIPMYPAGSVMGVASDLQKLMQAMLGEDGAPLFQHRQTLDSLFQPSLYYPDTNVPRIANGLFFLPSQSSQVFGHGGNTVAFSSSFYVDRQTRTGVLVMTNMGYESTYTLGIPGIVFGEFKYKERPNTLEDSSKWKGIYEPARVPQHGFSKVYGLLLRSKAEPAGEHDLTMNGLHYLQAEPGVYLTEDDFSAYALDVYSVNSGNEKVLSSGQSDLINIPLYRHLLEWGAIVLGGLAVLASICFLIFSVLRRTRKNLFLQFQHVLNILAALNIIWIGYQTGLMTTYTSIQPFLTANLFYVAGSLVVSGFLLLQVKKTKMEKRSALIKVITIMTAVVLSGNILYWEVYL</sequence>
<keyword evidence="4" id="KW-1185">Reference proteome</keyword>
<keyword evidence="1" id="KW-0812">Transmembrane</keyword>
<proteinExistence type="predicted"/>
<dbReference type="EMBL" id="AOFT01000017">
    <property type="protein sequence ID" value="EMR05374.1"/>
    <property type="molecule type" value="Genomic_DNA"/>
</dbReference>
<keyword evidence="1" id="KW-1133">Transmembrane helix</keyword>
<evidence type="ECO:0000313" key="3">
    <source>
        <dbReference type="EMBL" id="EMR05374.1"/>
    </source>
</evidence>
<dbReference type="AlphaFoldDB" id="M7P4C1"/>
<name>M7P4C1_9BACL</name>